<keyword evidence="2" id="KW-0812">Transmembrane</keyword>
<accession>A0A6A5VW12</accession>
<protein>
    <submittedName>
        <fullName evidence="3">Uncharacterized protein</fullName>
    </submittedName>
</protein>
<evidence type="ECO:0000256" key="1">
    <source>
        <dbReference type="SAM" id="MobiDB-lite"/>
    </source>
</evidence>
<sequence length="520" mass="56537">MPPTTENSIQLQTLNPAAGSGGSSVSGGGGSSSNNHNNSSGQPRPPTSNLPTPPAASPPSPSLSSSWASTFRWSTSKAATVIAVILALVFGTGTWVGQAYSNRLSLSGLEIAKYSLCADHKELRNTPKCQDIIAETLSTLSTTKTHFRRAVSFHNHPLLMEEAHLHALDKYITEAQLWIPQHLVLNIRVMQRLHKINSPTIEHHGKRGTIDAVLSDIRIRGERSCAMLYTTATGNVLAKVSLANETILELQDIEQNIINIGRLALYSGLTGPQRNQLKDLMQEIELRGEKVPMMKVETRSTPETRGNVVFVPDRVHAKPGLGVIVSALLADVAEACGLFITSPKAWYRLAMLVTVLRGGIIPGQPKILGLLGLMTNSLDMVVMACLSEDMHVVGLAAMQGVRVVNLYEFHRPRLDVVHGAIVGVLIACATAVPVTSASALSVFTTWVTLRGVLYLLEAVICTIRWGHRVMELWTRGRWMFVLHLFGFWGGCLSLYPAYRIVISFPAECIVGDSLFSGLFV</sequence>
<dbReference type="EMBL" id="ML977696">
    <property type="protein sequence ID" value="KAF1993570.1"/>
    <property type="molecule type" value="Genomic_DNA"/>
</dbReference>
<dbReference type="AlphaFoldDB" id="A0A6A5VW12"/>
<keyword evidence="4" id="KW-1185">Reference proteome</keyword>
<reference evidence="3" key="1">
    <citation type="journal article" date="2020" name="Stud. Mycol.">
        <title>101 Dothideomycetes genomes: a test case for predicting lifestyles and emergence of pathogens.</title>
        <authorList>
            <person name="Haridas S."/>
            <person name="Albert R."/>
            <person name="Binder M."/>
            <person name="Bloem J."/>
            <person name="Labutti K."/>
            <person name="Salamov A."/>
            <person name="Andreopoulos B."/>
            <person name="Baker S."/>
            <person name="Barry K."/>
            <person name="Bills G."/>
            <person name="Bluhm B."/>
            <person name="Cannon C."/>
            <person name="Castanera R."/>
            <person name="Culley D."/>
            <person name="Daum C."/>
            <person name="Ezra D."/>
            <person name="Gonzalez J."/>
            <person name="Henrissat B."/>
            <person name="Kuo A."/>
            <person name="Liang C."/>
            <person name="Lipzen A."/>
            <person name="Lutzoni F."/>
            <person name="Magnuson J."/>
            <person name="Mondo S."/>
            <person name="Nolan M."/>
            <person name="Ohm R."/>
            <person name="Pangilinan J."/>
            <person name="Park H.-J."/>
            <person name="Ramirez L."/>
            <person name="Alfaro M."/>
            <person name="Sun H."/>
            <person name="Tritt A."/>
            <person name="Yoshinaga Y."/>
            <person name="Zwiers L.-H."/>
            <person name="Turgeon B."/>
            <person name="Goodwin S."/>
            <person name="Spatafora J."/>
            <person name="Crous P."/>
            <person name="Grigoriev I."/>
        </authorList>
    </citation>
    <scope>NUCLEOTIDE SEQUENCE</scope>
    <source>
        <strain evidence="3">CBS 123094</strain>
    </source>
</reference>
<feature type="transmembrane region" description="Helical" evidence="2">
    <location>
        <begin position="447"/>
        <end position="466"/>
    </location>
</feature>
<organism evidence="3 4">
    <name type="scientific">Amniculicola lignicola CBS 123094</name>
    <dbReference type="NCBI Taxonomy" id="1392246"/>
    <lineage>
        <taxon>Eukaryota</taxon>
        <taxon>Fungi</taxon>
        <taxon>Dikarya</taxon>
        <taxon>Ascomycota</taxon>
        <taxon>Pezizomycotina</taxon>
        <taxon>Dothideomycetes</taxon>
        <taxon>Pleosporomycetidae</taxon>
        <taxon>Pleosporales</taxon>
        <taxon>Amniculicolaceae</taxon>
        <taxon>Amniculicola</taxon>
    </lineage>
</organism>
<keyword evidence="2" id="KW-0472">Membrane</keyword>
<keyword evidence="2" id="KW-1133">Transmembrane helix</keyword>
<gene>
    <name evidence="3" type="ORF">P154DRAFT_527678</name>
</gene>
<evidence type="ECO:0000313" key="3">
    <source>
        <dbReference type="EMBL" id="KAF1993570.1"/>
    </source>
</evidence>
<evidence type="ECO:0000256" key="2">
    <source>
        <dbReference type="SAM" id="Phobius"/>
    </source>
</evidence>
<feature type="region of interest" description="Disordered" evidence="1">
    <location>
        <begin position="1"/>
        <end position="62"/>
    </location>
</feature>
<feature type="transmembrane region" description="Helical" evidence="2">
    <location>
        <begin position="478"/>
        <end position="498"/>
    </location>
</feature>
<evidence type="ECO:0000313" key="4">
    <source>
        <dbReference type="Proteomes" id="UP000799779"/>
    </source>
</evidence>
<feature type="compositionally biased region" description="Polar residues" evidence="1">
    <location>
        <begin position="1"/>
        <end position="15"/>
    </location>
</feature>
<feature type="compositionally biased region" description="Pro residues" evidence="1">
    <location>
        <begin position="43"/>
        <end position="61"/>
    </location>
</feature>
<feature type="compositionally biased region" description="Low complexity" evidence="1">
    <location>
        <begin position="32"/>
        <end position="41"/>
    </location>
</feature>
<dbReference type="OrthoDB" id="5139942at2759"/>
<proteinExistence type="predicted"/>
<feature type="transmembrane region" description="Helical" evidence="2">
    <location>
        <begin position="78"/>
        <end position="97"/>
    </location>
</feature>
<feature type="transmembrane region" description="Helical" evidence="2">
    <location>
        <begin position="416"/>
        <end position="435"/>
    </location>
</feature>
<name>A0A6A5VW12_9PLEO</name>
<dbReference type="Proteomes" id="UP000799779">
    <property type="component" value="Unassembled WGS sequence"/>
</dbReference>
<feature type="compositionally biased region" description="Gly residues" evidence="1">
    <location>
        <begin position="19"/>
        <end position="31"/>
    </location>
</feature>